<proteinExistence type="predicted"/>
<comment type="caution">
    <text evidence="1">The sequence shown here is derived from an EMBL/GenBank/DDBJ whole genome shotgun (WGS) entry which is preliminary data.</text>
</comment>
<name>A0A418XFX7_9BURK</name>
<gene>
    <name evidence="1" type="ORF">D3872_19805</name>
</gene>
<keyword evidence="2" id="KW-1185">Reference proteome</keyword>
<evidence type="ECO:0000313" key="1">
    <source>
        <dbReference type="EMBL" id="RJG11374.1"/>
    </source>
</evidence>
<evidence type="ECO:0000313" key="2">
    <source>
        <dbReference type="Proteomes" id="UP000284006"/>
    </source>
</evidence>
<dbReference type="Proteomes" id="UP000284006">
    <property type="component" value="Unassembled WGS sequence"/>
</dbReference>
<dbReference type="EMBL" id="QYUP01000149">
    <property type="protein sequence ID" value="RJG11374.1"/>
    <property type="molecule type" value="Genomic_DNA"/>
</dbReference>
<sequence>MVSAANNKKELREQISTLPDFSKSEVLASDRAAIACSVESGRFAVGLRDNGIVKVKVLPADTFISVEVEQVGEASVSRKTGFAKFSTNSGPKEINLCVHFRDTEFPVLRVCLFVRVDETALGELSAMKMGRDWESKILAVAHTSTTRAVPLIQDDVKAISPPGVAAEVSALHRLLVEGVLSEEEFREAKLKAISR</sequence>
<accession>A0A418XFX7</accession>
<protein>
    <submittedName>
        <fullName evidence="1">Uncharacterized protein</fullName>
    </submittedName>
</protein>
<reference evidence="1 2" key="1">
    <citation type="submission" date="2018-09" db="EMBL/GenBank/DDBJ databases">
        <authorList>
            <person name="Zhu H."/>
        </authorList>
    </citation>
    <scope>NUCLEOTIDE SEQUENCE [LARGE SCALE GENOMIC DNA]</scope>
    <source>
        <strain evidence="1 2">K1S02-61</strain>
    </source>
</reference>
<organism evidence="1 2">
    <name type="scientific">Massilia cavernae</name>
    <dbReference type="NCBI Taxonomy" id="2320864"/>
    <lineage>
        <taxon>Bacteria</taxon>
        <taxon>Pseudomonadati</taxon>
        <taxon>Pseudomonadota</taxon>
        <taxon>Betaproteobacteria</taxon>
        <taxon>Burkholderiales</taxon>
        <taxon>Oxalobacteraceae</taxon>
        <taxon>Telluria group</taxon>
        <taxon>Massilia</taxon>
    </lineage>
</organism>
<dbReference type="AlphaFoldDB" id="A0A418XFX7"/>